<name>E3CWK3_9BACT</name>
<dbReference type="STRING" id="584708.Apau_1944"/>
<feature type="domain" description="Polymerase/histidinol phosphatase N-terminal" evidence="1">
    <location>
        <begin position="4"/>
        <end position="69"/>
    </location>
</feature>
<dbReference type="PANTHER" id="PTHR42924">
    <property type="entry name" value="EXONUCLEASE"/>
    <property type="match status" value="1"/>
</dbReference>
<dbReference type="RefSeq" id="WP_006301593.1">
    <property type="nucleotide sequence ID" value="NZ_CM001022.1"/>
</dbReference>
<dbReference type="PaxDb" id="584708-Apau_1944"/>
<dbReference type="GO" id="GO:0035312">
    <property type="term" value="F:5'-3' DNA exonuclease activity"/>
    <property type="evidence" value="ECO:0007669"/>
    <property type="project" value="TreeGrafter"/>
</dbReference>
<keyword evidence="3" id="KW-1185">Reference proteome</keyword>
<evidence type="ECO:0000259" key="1">
    <source>
        <dbReference type="SMART" id="SM00481"/>
    </source>
</evidence>
<organism evidence="2 3">
    <name type="scientific">Aminomonas paucivorans DSM 12260</name>
    <dbReference type="NCBI Taxonomy" id="584708"/>
    <lineage>
        <taxon>Bacteria</taxon>
        <taxon>Thermotogati</taxon>
        <taxon>Synergistota</taxon>
        <taxon>Synergistia</taxon>
        <taxon>Synergistales</taxon>
        <taxon>Synergistaceae</taxon>
        <taxon>Aminomonas</taxon>
    </lineage>
</organism>
<accession>E3CWK3</accession>
<reference evidence="2 3" key="1">
    <citation type="journal article" date="2010" name="Stand. Genomic Sci.">
        <title>Non-contiguous finished genome sequence of Aminomonas paucivorans type strain (GLU-3).</title>
        <authorList>
            <person name="Pitluck S."/>
            <person name="Yasawong M."/>
            <person name="Held B."/>
            <person name="Lapidus A."/>
            <person name="Nolan M."/>
            <person name="Copeland A."/>
            <person name="Lucas S."/>
            <person name="Del Rio T.G."/>
            <person name="Tice H."/>
            <person name="Cheng J.F."/>
            <person name="Chertkov O."/>
            <person name="Goodwin L."/>
            <person name="Tapia R."/>
            <person name="Han C."/>
            <person name="Liolios K."/>
            <person name="Ivanova N."/>
            <person name="Mavromatis K."/>
            <person name="Ovchinnikova G."/>
            <person name="Pati A."/>
            <person name="Chen A."/>
            <person name="Palaniappan K."/>
            <person name="Land M."/>
            <person name="Hauser L."/>
            <person name="Chang Y.J."/>
            <person name="Jeffries C.D."/>
            <person name="Pukall R."/>
            <person name="Spring S."/>
            <person name="Rohde M."/>
            <person name="Sikorski J."/>
            <person name="Goker M."/>
            <person name="Woyke T."/>
            <person name="Bristow J."/>
            <person name="Eisen J.A."/>
            <person name="Markowitz V."/>
            <person name="Hugenholtz P."/>
            <person name="Kyrpides N.C."/>
            <person name="Klenk H.P."/>
        </authorList>
    </citation>
    <scope>NUCLEOTIDE SEQUENCE [LARGE SCALE GENOMIC DNA]</scope>
    <source>
        <strain evidence="2 3">DSM 12260</strain>
    </source>
</reference>
<dbReference type="EMBL" id="CM001022">
    <property type="protein sequence ID" value="EFQ24358.1"/>
    <property type="molecule type" value="Genomic_DNA"/>
</dbReference>
<dbReference type="PANTHER" id="PTHR42924:SF3">
    <property type="entry name" value="POLYMERASE_HISTIDINOL PHOSPHATASE N-TERMINAL DOMAIN-CONTAINING PROTEIN"/>
    <property type="match status" value="1"/>
</dbReference>
<dbReference type="CDD" id="cd07438">
    <property type="entry name" value="PHP_HisPPase_AMP"/>
    <property type="match status" value="1"/>
</dbReference>
<dbReference type="eggNOG" id="COG0613">
    <property type="taxonomic scope" value="Bacteria"/>
</dbReference>
<dbReference type="Proteomes" id="UP000005096">
    <property type="component" value="Chromosome"/>
</dbReference>
<dbReference type="GO" id="GO:0004534">
    <property type="term" value="F:5'-3' RNA exonuclease activity"/>
    <property type="evidence" value="ECO:0007669"/>
    <property type="project" value="TreeGrafter"/>
</dbReference>
<dbReference type="SUPFAM" id="SSF89550">
    <property type="entry name" value="PHP domain-like"/>
    <property type="match status" value="1"/>
</dbReference>
<protein>
    <submittedName>
        <fullName evidence="2">PHP domain protein</fullName>
    </submittedName>
</protein>
<dbReference type="AlphaFoldDB" id="E3CWK3"/>
<dbReference type="SMART" id="SM00481">
    <property type="entry name" value="POLIIIAc"/>
    <property type="match status" value="1"/>
</dbReference>
<evidence type="ECO:0000313" key="3">
    <source>
        <dbReference type="Proteomes" id="UP000005096"/>
    </source>
</evidence>
<dbReference type="Gene3D" id="1.10.150.650">
    <property type="match status" value="1"/>
</dbReference>
<dbReference type="Pfam" id="PF02811">
    <property type="entry name" value="PHP"/>
    <property type="match status" value="1"/>
</dbReference>
<evidence type="ECO:0000313" key="2">
    <source>
        <dbReference type="EMBL" id="EFQ24358.1"/>
    </source>
</evidence>
<proteinExistence type="predicted"/>
<dbReference type="InterPro" id="IPR016195">
    <property type="entry name" value="Pol/histidinol_Pase-like"/>
</dbReference>
<dbReference type="Gene3D" id="3.20.20.140">
    <property type="entry name" value="Metal-dependent hydrolases"/>
    <property type="match status" value="1"/>
</dbReference>
<dbReference type="HOGENOM" id="CLU_067347_1_0_0"/>
<dbReference type="OrthoDB" id="9804333at2"/>
<dbReference type="InterPro" id="IPR004013">
    <property type="entry name" value="PHP_dom"/>
</dbReference>
<dbReference type="InterPro" id="IPR052018">
    <property type="entry name" value="PHP_domain"/>
</dbReference>
<gene>
    <name evidence="2" type="ORF">Apau_1944</name>
</gene>
<sequence>MILIDLHIHSRCSDGTLSPASLAELARRRRVSVVALTDHDTTSGQEEFRRACARAEVQSLTGVELSAEAPYTLHILGYRINPHDVPLQTALQEIRVYRDERNETICRRLREAGCAVDLEEVEREAGGEVVARPHMARVLVRKGYVPNLLAAFARYLGRDGVAYVPRRRLSPAHCLRLIRESGGFPVLAHPGQTNLDDDALDDLLRKLTDEGLWGLECLSSHHSSETIFRYLERASRFGLYPTAGSDFHGENRPGVDLGVPVSEDLLPWARLGIRLG</sequence>
<dbReference type="InterPro" id="IPR003141">
    <property type="entry name" value="Pol/His_phosphatase_N"/>
</dbReference>